<evidence type="ECO:0000313" key="1">
    <source>
        <dbReference type="EMBL" id="CAA0133011.1"/>
    </source>
</evidence>
<name>A0A5S9R9U2_MYCVN</name>
<gene>
    <name evidence="1" type="ORF">AELLOGFF_06057</name>
</gene>
<reference evidence="1 2" key="1">
    <citation type="submission" date="2019-11" db="EMBL/GenBank/DDBJ databases">
        <authorList>
            <person name="Holert J."/>
        </authorList>
    </citation>
    <scope>NUCLEOTIDE SEQUENCE [LARGE SCALE GENOMIC DNA]</scope>
    <source>
        <strain evidence="1">BC8_1</strain>
    </source>
</reference>
<organism evidence="1 2">
    <name type="scientific">Mycolicibacterium vanbaalenii</name>
    <name type="common">Mycobacterium vanbaalenii</name>
    <dbReference type="NCBI Taxonomy" id="110539"/>
    <lineage>
        <taxon>Bacteria</taxon>
        <taxon>Bacillati</taxon>
        <taxon>Actinomycetota</taxon>
        <taxon>Actinomycetes</taxon>
        <taxon>Mycobacteriales</taxon>
        <taxon>Mycobacteriaceae</taxon>
        <taxon>Mycolicibacterium</taxon>
    </lineage>
</organism>
<keyword evidence="2" id="KW-1185">Reference proteome</keyword>
<accession>A0A5S9R9U2</accession>
<proteinExistence type="predicted"/>
<dbReference type="Proteomes" id="UP000430146">
    <property type="component" value="Unassembled WGS sequence"/>
</dbReference>
<dbReference type="EMBL" id="CACSIP010000046">
    <property type="protein sequence ID" value="CAA0133011.1"/>
    <property type="molecule type" value="Genomic_DNA"/>
</dbReference>
<sequence length="154" mass="16499">MYRSFLAPKSNLASAESVASMRWKPPARDHSSRPAAVRLVPTPGFHDPAESTKNAAKGSAHMVAGKPHRKHAQIIRTKATALATRTQSSLLRLTISRLVVAHLPAALFMSTLALLSLSPDLTVFFAWNTDPGVVTLSRLATAMLTGSTPAHWPG</sequence>
<protein>
    <submittedName>
        <fullName evidence="1">Uncharacterized protein</fullName>
    </submittedName>
</protein>
<evidence type="ECO:0000313" key="2">
    <source>
        <dbReference type="Proteomes" id="UP000430146"/>
    </source>
</evidence>
<dbReference type="AlphaFoldDB" id="A0A5S9R9U2"/>